<accession>K7AJS7</accession>
<dbReference type="EMBL" id="BAER01000144">
    <property type="protein sequence ID" value="GAC35600.1"/>
    <property type="molecule type" value="Genomic_DNA"/>
</dbReference>
<sequence length="433" mass="47896">MNTSFQPKPKEKLSLWGYTLLLWTLLPFAFLHFCYQYLAKKSVTPKARIQRFGLRLSTASAGGLLIHCVSVGEVVAAANVIKAIRTIQPDLPITLTTTTVTGAKQANSLFNDSITHCYLPLDTGWMMRRLLKRAAPSQVLITEVELWPNLIDQCWRQDIPISVINARMTDRSARSYGKISALFQPMLHKLSKVCAQGERDFNNYQQLGTPNTTLVLTNNIKFEQPVSTESHQQSTAFAQRFNIHKRSIIVAGSTHAPEEEVLLDAYQRVLAQQPNSLLIIVPRHPQRFEDVYQICLSSGLNCLRSSDAQPCNDTSQVLLVDEMGKLQALYGLADIAFVGGSIADRGGHNALEPAAFEVPILMGPHRYNNPAICQILTESGALFEGNDAAQISRQILTWFNDESAREYAGQAGKRVLKENSGAVNATLVALGFA</sequence>
<keyword evidence="8" id="KW-0735">Signal-anchor</keyword>
<evidence type="ECO:0000256" key="2">
    <source>
        <dbReference type="ARBA" id="ARBA00004713"/>
    </source>
</evidence>
<organism evidence="16 17">
    <name type="scientific">Paraglaciecola polaris LMG 21857</name>
    <dbReference type="NCBI Taxonomy" id="1129793"/>
    <lineage>
        <taxon>Bacteria</taxon>
        <taxon>Pseudomonadati</taxon>
        <taxon>Pseudomonadota</taxon>
        <taxon>Gammaproteobacteria</taxon>
        <taxon>Alteromonadales</taxon>
        <taxon>Alteromonadaceae</taxon>
        <taxon>Paraglaciecola</taxon>
    </lineage>
</organism>
<evidence type="ECO:0000256" key="3">
    <source>
        <dbReference type="ARBA" id="ARBA00006380"/>
    </source>
</evidence>
<dbReference type="GO" id="GO:0043842">
    <property type="term" value="F:Kdo transferase activity"/>
    <property type="evidence" value="ECO:0007669"/>
    <property type="project" value="UniProtKB-EC"/>
</dbReference>
<dbReference type="SUPFAM" id="SSF53756">
    <property type="entry name" value="UDP-Glycosyltransferase/glycogen phosphorylase"/>
    <property type="match status" value="1"/>
</dbReference>
<evidence type="ECO:0000256" key="4">
    <source>
        <dbReference type="ARBA" id="ARBA00012621"/>
    </source>
</evidence>
<proteinExistence type="inferred from homology"/>
<dbReference type="GO" id="GO:0005886">
    <property type="term" value="C:plasma membrane"/>
    <property type="evidence" value="ECO:0007669"/>
    <property type="project" value="UniProtKB-SubCell"/>
</dbReference>
<dbReference type="PANTHER" id="PTHR42755:SF1">
    <property type="entry name" value="3-DEOXY-D-MANNO-OCTULOSONIC ACID TRANSFERASE, MITOCHONDRIAL-RELATED"/>
    <property type="match status" value="1"/>
</dbReference>
<keyword evidence="13" id="KW-1133">Transmembrane helix</keyword>
<dbReference type="OrthoDB" id="9789797at2"/>
<dbReference type="Pfam" id="PF04413">
    <property type="entry name" value="Glycos_transf_N"/>
    <property type="match status" value="1"/>
</dbReference>
<evidence type="ECO:0000259" key="14">
    <source>
        <dbReference type="Pfam" id="PF00534"/>
    </source>
</evidence>
<dbReference type="InterPro" id="IPR038107">
    <property type="entry name" value="Glycos_transf_N_sf"/>
</dbReference>
<evidence type="ECO:0000256" key="13">
    <source>
        <dbReference type="RuleBase" id="RU365103"/>
    </source>
</evidence>
<dbReference type="InterPro" id="IPR007507">
    <property type="entry name" value="Glycos_transf_N"/>
</dbReference>
<evidence type="ECO:0000256" key="7">
    <source>
        <dbReference type="ARBA" id="ARBA00022679"/>
    </source>
</evidence>
<dbReference type="STRING" id="1129793.GPLA_4726"/>
<feature type="transmembrane region" description="Helical" evidence="13">
    <location>
        <begin position="15"/>
        <end position="38"/>
    </location>
</feature>
<evidence type="ECO:0000313" key="17">
    <source>
        <dbReference type="Proteomes" id="UP000006322"/>
    </source>
</evidence>
<comment type="catalytic activity">
    <reaction evidence="10 13">
        <text>lipid IVA (E. coli) + CMP-3-deoxy-beta-D-manno-octulosonate = alpha-Kdo-(2-&gt;6)-lipid IVA (E. coli) + CMP + H(+)</text>
        <dbReference type="Rhea" id="RHEA:28066"/>
        <dbReference type="ChEBI" id="CHEBI:15378"/>
        <dbReference type="ChEBI" id="CHEBI:58603"/>
        <dbReference type="ChEBI" id="CHEBI:60364"/>
        <dbReference type="ChEBI" id="CHEBI:60377"/>
        <dbReference type="ChEBI" id="CHEBI:85987"/>
        <dbReference type="EC" id="2.4.99.12"/>
    </reaction>
</comment>
<dbReference type="UniPathway" id="UPA00958"/>
<feature type="active site" description="Proton acceptor" evidence="11">
    <location>
        <position position="73"/>
    </location>
</feature>
<evidence type="ECO:0000256" key="1">
    <source>
        <dbReference type="ARBA" id="ARBA00004388"/>
    </source>
</evidence>
<keyword evidence="6" id="KW-0997">Cell inner membrane</keyword>
<comment type="caution">
    <text evidence="16">The sequence shown here is derived from an EMBL/GenBank/DDBJ whole genome shotgun (WGS) entry which is preliminary data.</text>
</comment>
<dbReference type="GO" id="GO:0009244">
    <property type="term" value="P:lipopolysaccharide core region biosynthetic process"/>
    <property type="evidence" value="ECO:0007669"/>
    <property type="project" value="UniProtKB-UniRule"/>
</dbReference>
<comment type="subcellular location">
    <subcellularLocation>
        <location evidence="1">Cell inner membrane</location>
        <topology evidence="1">Single-pass membrane protein</topology>
        <orientation evidence="1">Cytoplasmic side</orientation>
    </subcellularLocation>
    <subcellularLocation>
        <location evidence="13">Cell membrane</location>
    </subcellularLocation>
</comment>
<feature type="domain" description="3-deoxy-D-manno-octulosonic-acid transferase N-terminal" evidence="15">
    <location>
        <begin position="50"/>
        <end position="223"/>
    </location>
</feature>
<dbReference type="InterPro" id="IPR001296">
    <property type="entry name" value="Glyco_trans_1"/>
</dbReference>
<keyword evidence="13" id="KW-0448">Lipopolysaccharide biosynthesis</keyword>
<evidence type="ECO:0000256" key="9">
    <source>
        <dbReference type="ARBA" id="ARBA00031445"/>
    </source>
</evidence>
<evidence type="ECO:0000256" key="8">
    <source>
        <dbReference type="ARBA" id="ARBA00022968"/>
    </source>
</evidence>
<feature type="domain" description="Glycosyl transferase family 1" evidence="14">
    <location>
        <begin position="262"/>
        <end position="414"/>
    </location>
</feature>
<keyword evidence="13" id="KW-1003">Cell membrane</keyword>
<evidence type="ECO:0000259" key="15">
    <source>
        <dbReference type="Pfam" id="PF04413"/>
    </source>
</evidence>
<reference evidence="17" key="1">
    <citation type="journal article" date="2014" name="Environ. Microbiol.">
        <title>Comparative genomics of the marine bacterial genus Glaciecola reveals the high degree of genomic diversity and genomic characteristic for cold adaptation.</title>
        <authorList>
            <person name="Qin Q.L."/>
            <person name="Xie B.B."/>
            <person name="Yu Y."/>
            <person name="Shu Y.L."/>
            <person name="Rong J.C."/>
            <person name="Zhang Y.J."/>
            <person name="Zhao D.L."/>
            <person name="Chen X.L."/>
            <person name="Zhang X.Y."/>
            <person name="Chen B."/>
            <person name="Zhou B.C."/>
            <person name="Zhang Y.Z."/>
        </authorList>
    </citation>
    <scope>NUCLEOTIDE SEQUENCE [LARGE SCALE GENOMIC DNA]</scope>
    <source>
        <strain evidence="17">LMG 21857</strain>
    </source>
</reference>
<keyword evidence="13" id="KW-0812">Transmembrane</keyword>
<evidence type="ECO:0000256" key="12">
    <source>
        <dbReference type="PIRSR" id="PIRSR639901-2"/>
    </source>
</evidence>
<gene>
    <name evidence="16" type="primary">waaA</name>
    <name evidence="16" type="ORF">GPLA_4726</name>
</gene>
<feature type="site" description="Transition state stabilizer" evidence="12">
    <location>
        <position position="143"/>
    </location>
</feature>
<comment type="similarity">
    <text evidence="3">Belongs to the glycosyltransferase group 1 family. Glycosyltransferase 30 subfamily.</text>
</comment>
<comment type="pathway">
    <text evidence="2 13">Bacterial outer membrane biogenesis; LPS core biosynthesis.</text>
</comment>
<name>K7AJS7_9ALTE</name>
<dbReference type="Gene3D" id="3.40.50.2000">
    <property type="entry name" value="Glycogen Phosphorylase B"/>
    <property type="match status" value="1"/>
</dbReference>
<keyword evidence="13" id="KW-0472">Membrane</keyword>
<feature type="site" description="Transition state stabilizer" evidence="12">
    <location>
        <position position="221"/>
    </location>
</feature>
<comment type="caution">
    <text evidence="13">Lacks conserved residue(s) required for the propagation of feature annotation.</text>
</comment>
<evidence type="ECO:0000256" key="6">
    <source>
        <dbReference type="ARBA" id="ARBA00022519"/>
    </source>
</evidence>
<dbReference type="FunFam" id="3.40.50.11720:FF:000001">
    <property type="entry name" value="3-deoxy-D-manno-octulosonic acid transferase"/>
    <property type="match status" value="1"/>
</dbReference>
<dbReference type="PANTHER" id="PTHR42755">
    <property type="entry name" value="3-DEOXY-MANNO-OCTULOSONATE CYTIDYLYLTRANSFERASE"/>
    <property type="match status" value="1"/>
</dbReference>
<dbReference type="Gene3D" id="3.40.50.11720">
    <property type="entry name" value="3-Deoxy-D-manno-octulosonic-acid transferase, N-terminal domain"/>
    <property type="match status" value="1"/>
</dbReference>
<dbReference type="AlphaFoldDB" id="K7AJS7"/>
<keyword evidence="7 13" id="KW-0808">Transferase</keyword>
<dbReference type="Pfam" id="PF00534">
    <property type="entry name" value="Glycos_transf_1"/>
    <property type="match status" value="1"/>
</dbReference>
<dbReference type="GO" id="GO:0009245">
    <property type="term" value="P:lipid A biosynthetic process"/>
    <property type="evidence" value="ECO:0007669"/>
    <property type="project" value="TreeGrafter"/>
</dbReference>
<dbReference type="RefSeq" id="WP_007107361.1">
    <property type="nucleotide sequence ID" value="NZ_BAER01000144.1"/>
</dbReference>
<dbReference type="InterPro" id="IPR039901">
    <property type="entry name" value="Kdotransferase"/>
</dbReference>
<comment type="function">
    <text evidence="13">Involved in lipopolysaccharide (LPS) biosynthesis. Catalyzes the transfer of 3-deoxy-D-manno-octulosonate (Kdo) residue(s) from CMP-Kdo to lipid IV(A), the tetraacyldisaccharide-1,4'-bisphosphate precursor of lipid A.</text>
</comment>
<evidence type="ECO:0000313" key="16">
    <source>
        <dbReference type="EMBL" id="GAC35600.1"/>
    </source>
</evidence>
<evidence type="ECO:0000256" key="5">
    <source>
        <dbReference type="ARBA" id="ARBA00019077"/>
    </source>
</evidence>
<evidence type="ECO:0000256" key="10">
    <source>
        <dbReference type="ARBA" id="ARBA00049183"/>
    </source>
</evidence>
<evidence type="ECO:0000256" key="11">
    <source>
        <dbReference type="PIRSR" id="PIRSR639901-1"/>
    </source>
</evidence>
<dbReference type="Proteomes" id="UP000006322">
    <property type="component" value="Unassembled WGS sequence"/>
</dbReference>
<dbReference type="EC" id="2.4.99.12" evidence="4 13"/>
<keyword evidence="17" id="KW-1185">Reference proteome</keyword>
<protein>
    <recommendedName>
        <fullName evidence="5 13">3-deoxy-D-manno-octulosonic acid transferase</fullName>
        <shortName evidence="13">Kdo transferase</shortName>
        <ecNumber evidence="4 13">2.4.99.12</ecNumber>
    </recommendedName>
    <alternativeName>
        <fullName evidence="9 13">Lipid IV(A) 3-deoxy-D-manno-octulosonic acid transferase</fullName>
    </alternativeName>
</protein>
<feature type="transmembrane region" description="Helical" evidence="13">
    <location>
        <begin position="59"/>
        <end position="81"/>
    </location>
</feature>
<dbReference type="FunFam" id="3.40.50.2000:FF:000032">
    <property type="entry name" value="3-deoxy-D-manno-octulosonic acid transferase"/>
    <property type="match status" value="1"/>
</dbReference>